<dbReference type="Proteomes" id="UP001642464">
    <property type="component" value="Unassembled WGS sequence"/>
</dbReference>
<name>A0ABP0JJF5_9DINO</name>
<gene>
    <name evidence="1" type="ORF">SCF082_LOCUS12350</name>
</gene>
<proteinExistence type="predicted"/>
<evidence type="ECO:0000313" key="1">
    <source>
        <dbReference type="EMBL" id="CAK9014483.1"/>
    </source>
</evidence>
<evidence type="ECO:0000313" key="2">
    <source>
        <dbReference type="Proteomes" id="UP001642464"/>
    </source>
</evidence>
<keyword evidence="2" id="KW-1185">Reference proteome</keyword>
<comment type="caution">
    <text evidence="1">The sequence shown here is derived from an EMBL/GenBank/DDBJ whole genome shotgun (WGS) entry which is preliminary data.</text>
</comment>
<accession>A0ABP0JJF5</accession>
<sequence length="248" mass="29011">MRPEICNHRILGRVRLLRILNPSAWEDMSTYLRAEVEDFMDTDTDDPADDAKEQEEVMDLLQRVAVRQEELGGPHFESHLSDYANASCAEDGGLWTLADVFAEYFEFLQSEKEQTLDLDIEQVYHKYGLEDDDQEEEYQNFFASIDDDQTPGQQMSSQDESDYEYEEVDLMDLPSSARTELWRLQEQFEEEASVLQNDLMAFVHQMLQSTSHRERLQIMRSALMQEERRLAVRKALQSVMMAPSEEKD</sequence>
<organism evidence="1 2">
    <name type="scientific">Durusdinium trenchii</name>
    <dbReference type="NCBI Taxonomy" id="1381693"/>
    <lineage>
        <taxon>Eukaryota</taxon>
        <taxon>Sar</taxon>
        <taxon>Alveolata</taxon>
        <taxon>Dinophyceae</taxon>
        <taxon>Suessiales</taxon>
        <taxon>Symbiodiniaceae</taxon>
        <taxon>Durusdinium</taxon>
    </lineage>
</organism>
<reference evidence="1 2" key="1">
    <citation type="submission" date="2024-02" db="EMBL/GenBank/DDBJ databases">
        <authorList>
            <person name="Chen Y."/>
            <person name="Shah S."/>
            <person name="Dougan E. K."/>
            <person name="Thang M."/>
            <person name="Chan C."/>
        </authorList>
    </citation>
    <scope>NUCLEOTIDE SEQUENCE [LARGE SCALE GENOMIC DNA]</scope>
</reference>
<dbReference type="EMBL" id="CAXAMM010007502">
    <property type="protein sequence ID" value="CAK9014483.1"/>
    <property type="molecule type" value="Genomic_DNA"/>
</dbReference>
<protein>
    <submittedName>
        <fullName evidence="1">Uncharacterized protein</fullName>
    </submittedName>
</protein>